<comment type="caution">
    <text evidence="1">The sequence shown here is derived from an EMBL/GenBank/DDBJ whole genome shotgun (WGS) entry which is preliminary data.</text>
</comment>
<organism evidence="1 2">
    <name type="scientific">Paenibacillus mesotrionivorans</name>
    <dbReference type="NCBI Taxonomy" id="3160968"/>
    <lineage>
        <taxon>Bacteria</taxon>
        <taxon>Bacillati</taxon>
        <taxon>Bacillota</taxon>
        <taxon>Bacilli</taxon>
        <taxon>Bacillales</taxon>
        <taxon>Paenibacillaceae</taxon>
        <taxon>Paenibacillus</taxon>
    </lineage>
</organism>
<evidence type="ECO:0000313" key="1">
    <source>
        <dbReference type="EMBL" id="MFM9330771.1"/>
    </source>
</evidence>
<gene>
    <name evidence="1" type="ORF">ACI1P1_20990</name>
</gene>
<reference evidence="1" key="1">
    <citation type="submission" date="2024-12" db="EMBL/GenBank/DDBJ databases">
        <authorList>
            <person name="Wu N."/>
        </authorList>
    </citation>
    <scope>NUCLEOTIDE SEQUENCE</scope>
    <source>
        <strain evidence="1">P15</strain>
    </source>
</reference>
<dbReference type="EMBL" id="JBJURJ010000014">
    <property type="protein sequence ID" value="MFM9330771.1"/>
    <property type="molecule type" value="Genomic_DNA"/>
</dbReference>
<keyword evidence="2" id="KW-1185">Reference proteome</keyword>
<evidence type="ECO:0000313" key="2">
    <source>
        <dbReference type="Proteomes" id="UP001631969"/>
    </source>
</evidence>
<protein>
    <submittedName>
        <fullName evidence="1">ABC transporter permease</fullName>
    </submittedName>
</protein>
<proteinExistence type="predicted"/>
<dbReference type="Proteomes" id="UP001631969">
    <property type="component" value="Unassembled WGS sequence"/>
</dbReference>
<sequence length="261" mass="29292">MEAKVYFKLLRLHLLSGMEYKGWWLMLIQVGFVVVTDPLSTVLLFSRFGSIGEWSVERIILIYALAVSSFGLAESLCRGFDYFPWQMLRSGEFDRVLLRPCSLFMQVAASRFHLHRLMRPVTGVCAILWALARMDVPLSLWNASLLVSALAGGTIMYCGVFVLTSGVAFFTIKGLDWIYILTNASYQVTRCPEPYMPRMLKGMFLFLPPVLPVSFYPAAAICGWGYPVWAGWLSLPAGLAFMAVSLAVWQVGVRHYQSTGS</sequence>
<name>A0ACC7P155_9BACL</name>
<accession>A0ACC7P155</accession>